<feature type="disulfide bond" evidence="4">
    <location>
        <begin position="179"/>
        <end position="214"/>
    </location>
</feature>
<dbReference type="Ensembl" id="ENSCPGT00000003145.1">
    <property type="protein sequence ID" value="ENSCPGP00000002850.1"/>
    <property type="gene ID" value="ENSCPGG00000002120.1"/>
</dbReference>
<dbReference type="PANTHER" id="PTHR13723">
    <property type="entry name" value="ADAMTS A DISINTEGRIN AND METALLOPROTEASE WITH THROMBOSPONDIN MOTIFS PROTEASE"/>
    <property type="match status" value="1"/>
</dbReference>
<accession>A0A8C3PHY3</accession>
<name>A0A8C3PHY3_9CHAR</name>
<dbReference type="AlphaFoldDB" id="A0A8C3PHY3"/>
<dbReference type="GO" id="GO:0031012">
    <property type="term" value="C:extracellular matrix"/>
    <property type="evidence" value="ECO:0007669"/>
    <property type="project" value="TreeGrafter"/>
</dbReference>
<sequence>GGGGGSEGCVWGCCGAVSGTRSLPRANTCGRRRCPPAPDPASPPPPPPLVAVSSSSSSSLGSPGGARAGGVGHPTAGTPGPSGVSAPPRRRWRLLLLAWLSLGCGIGSAQVRGSGGGPPGGVGNPRDAPAPDLGAEPSPSSTQDPALGTPLWVPEPPAPAPPRGVWGPWGPWSSCSSSCGDGVALRTRRCLRSTEEDSCPGEPRQYRLCQLQGCPGGSVPFRAMQCSLYDNKPVLGTTARYRWVPFHGAPNLCDLNCLAVGHNFYYTFGRVLDGTRCGPGSPDLCVGGRCLSVGCDGILGSGARPDACGQCGGGHGSCLFVHRLFQGADPSSGE</sequence>
<dbReference type="PANTHER" id="PTHR13723:SF173">
    <property type="entry name" value="ADAMTS-LIKE PROTEIN 5"/>
    <property type="match status" value="1"/>
</dbReference>
<proteinExistence type="predicted"/>
<evidence type="ECO:0000313" key="7">
    <source>
        <dbReference type="Ensembl" id="ENSCPGP00000002850.1"/>
    </source>
</evidence>
<dbReference type="InterPro" id="IPR036383">
    <property type="entry name" value="TSP1_rpt_sf"/>
</dbReference>
<evidence type="ECO:0000256" key="1">
    <source>
        <dbReference type="ARBA" id="ARBA00004613"/>
    </source>
</evidence>
<evidence type="ECO:0000256" key="4">
    <source>
        <dbReference type="PIRSR" id="PIRSR613273-3"/>
    </source>
</evidence>
<keyword evidence="2" id="KW-0964">Secreted</keyword>
<dbReference type="InterPro" id="IPR013273">
    <property type="entry name" value="ADAMTS/ADAMTS-like"/>
</dbReference>
<feature type="domain" description="ADAMTS/ADAMTS-like cysteine-rich" evidence="6">
    <location>
        <begin position="221"/>
        <end position="318"/>
    </location>
</feature>
<feature type="compositionally biased region" description="Gly residues" evidence="5">
    <location>
        <begin position="113"/>
        <end position="123"/>
    </location>
</feature>
<keyword evidence="3 4" id="KW-1015">Disulfide bond</keyword>
<dbReference type="PRINTS" id="PR01857">
    <property type="entry name" value="ADAMTSFAMILY"/>
</dbReference>
<evidence type="ECO:0000256" key="3">
    <source>
        <dbReference type="ARBA" id="ARBA00023157"/>
    </source>
</evidence>
<dbReference type="InterPro" id="IPR045371">
    <property type="entry name" value="ADAMTS_CR_3"/>
</dbReference>
<dbReference type="GO" id="GO:0004222">
    <property type="term" value="F:metalloendopeptidase activity"/>
    <property type="evidence" value="ECO:0007669"/>
    <property type="project" value="TreeGrafter"/>
</dbReference>
<reference evidence="7" key="1">
    <citation type="submission" date="2025-08" db="UniProtKB">
        <authorList>
            <consortium name="Ensembl"/>
        </authorList>
    </citation>
    <scope>IDENTIFICATION</scope>
</reference>
<feature type="compositionally biased region" description="Gly residues" evidence="5">
    <location>
        <begin position="62"/>
        <end position="72"/>
    </location>
</feature>
<feature type="region of interest" description="Disordered" evidence="5">
    <location>
        <begin position="17"/>
        <end position="87"/>
    </location>
</feature>
<dbReference type="Gene3D" id="2.20.100.10">
    <property type="entry name" value="Thrombospondin type-1 (TSP1) repeat"/>
    <property type="match status" value="1"/>
</dbReference>
<feature type="region of interest" description="Disordered" evidence="5">
    <location>
        <begin position="111"/>
        <end position="159"/>
    </location>
</feature>
<dbReference type="FunFam" id="2.20.100.10:FF:000001">
    <property type="entry name" value="semaphorin-5A isoform X1"/>
    <property type="match status" value="1"/>
</dbReference>
<dbReference type="InterPro" id="IPR000884">
    <property type="entry name" value="TSP1_rpt"/>
</dbReference>
<feature type="compositionally biased region" description="Low complexity" evidence="5">
    <location>
        <begin position="50"/>
        <end position="61"/>
    </location>
</feature>
<dbReference type="Proteomes" id="UP000694419">
    <property type="component" value="Unplaced"/>
</dbReference>
<dbReference type="GO" id="GO:0006508">
    <property type="term" value="P:proteolysis"/>
    <property type="evidence" value="ECO:0007669"/>
    <property type="project" value="TreeGrafter"/>
</dbReference>
<evidence type="ECO:0000256" key="5">
    <source>
        <dbReference type="SAM" id="MobiDB-lite"/>
    </source>
</evidence>
<dbReference type="SMART" id="SM00209">
    <property type="entry name" value="TSP1"/>
    <property type="match status" value="1"/>
</dbReference>
<protein>
    <recommendedName>
        <fullName evidence="6">ADAMTS/ADAMTS-like cysteine-rich domain-containing protein</fullName>
    </recommendedName>
</protein>
<dbReference type="GO" id="GO:0005576">
    <property type="term" value="C:extracellular region"/>
    <property type="evidence" value="ECO:0007669"/>
    <property type="project" value="UniProtKB-SubCell"/>
</dbReference>
<keyword evidence="8" id="KW-1185">Reference proteome</keyword>
<dbReference type="Pfam" id="PF00090">
    <property type="entry name" value="TSP_1"/>
    <property type="match status" value="1"/>
</dbReference>
<feature type="disulfide bond" evidence="4">
    <location>
        <begin position="175"/>
        <end position="209"/>
    </location>
</feature>
<dbReference type="Pfam" id="PF19236">
    <property type="entry name" value="ADAMTS_CR_3"/>
    <property type="match status" value="1"/>
</dbReference>
<feature type="compositionally biased region" description="Pro residues" evidence="5">
    <location>
        <begin position="35"/>
        <end position="49"/>
    </location>
</feature>
<evidence type="ECO:0000259" key="6">
    <source>
        <dbReference type="Pfam" id="PF19236"/>
    </source>
</evidence>
<dbReference type="InterPro" id="IPR050439">
    <property type="entry name" value="ADAMTS_ADAMTS-like"/>
</dbReference>
<comment type="subcellular location">
    <subcellularLocation>
        <location evidence="1">Secreted</location>
    </subcellularLocation>
</comment>
<dbReference type="PROSITE" id="PS50092">
    <property type="entry name" value="TSP1"/>
    <property type="match status" value="1"/>
</dbReference>
<dbReference type="SUPFAM" id="SSF82895">
    <property type="entry name" value="TSP-1 type 1 repeat"/>
    <property type="match status" value="1"/>
</dbReference>
<dbReference type="GO" id="GO:0030198">
    <property type="term" value="P:extracellular matrix organization"/>
    <property type="evidence" value="ECO:0007669"/>
    <property type="project" value="InterPro"/>
</dbReference>
<evidence type="ECO:0000256" key="2">
    <source>
        <dbReference type="ARBA" id="ARBA00022525"/>
    </source>
</evidence>
<organism evidence="7 8">
    <name type="scientific">Calidris pygmaea</name>
    <name type="common">Spoon-billed sandpiper</name>
    <dbReference type="NCBI Taxonomy" id="425635"/>
    <lineage>
        <taxon>Eukaryota</taxon>
        <taxon>Metazoa</taxon>
        <taxon>Chordata</taxon>
        <taxon>Craniata</taxon>
        <taxon>Vertebrata</taxon>
        <taxon>Euteleostomi</taxon>
        <taxon>Archelosauria</taxon>
        <taxon>Archosauria</taxon>
        <taxon>Dinosauria</taxon>
        <taxon>Saurischia</taxon>
        <taxon>Theropoda</taxon>
        <taxon>Coelurosauria</taxon>
        <taxon>Aves</taxon>
        <taxon>Neognathae</taxon>
        <taxon>Neoaves</taxon>
        <taxon>Charadriiformes</taxon>
        <taxon>Scolopacidae</taxon>
        <taxon>Calidris</taxon>
    </lineage>
</organism>
<feature type="disulfide bond" evidence="4">
    <location>
        <begin position="190"/>
        <end position="199"/>
    </location>
</feature>
<evidence type="ECO:0000313" key="8">
    <source>
        <dbReference type="Proteomes" id="UP000694419"/>
    </source>
</evidence>
<reference evidence="7" key="2">
    <citation type="submission" date="2025-09" db="UniProtKB">
        <authorList>
            <consortium name="Ensembl"/>
        </authorList>
    </citation>
    <scope>IDENTIFICATION</scope>
</reference>